<dbReference type="GO" id="GO:0016491">
    <property type="term" value="F:oxidoreductase activity"/>
    <property type="evidence" value="ECO:0007669"/>
    <property type="project" value="InterPro"/>
</dbReference>
<dbReference type="Pfam" id="PF01593">
    <property type="entry name" value="Amino_oxidase"/>
    <property type="match status" value="1"/>
</dbReference>
<name>A0A319E1P1_ASPSB</name>
<dbReference type="Gene3D" id="3.90.660.10">
    <property type="match status" value="1"/>
</dbReference>
<dbReference type="Proteomes" id="UP000248423">
    <property type="component" value="Unassembled WGS sequence"/>
</dbReference>
<organism evidence="2 3">
    <name type="scientific">Aspergillus sclerotiicarbonarius (strain CBS 121057 / IBT 28362)</name>
    <dbReference type="NCBI Taxonomy" id="1448318"/>
    <lineage>
        <taxon>Eukaryota</taxon>
        <taxon>Fungi</taxon>
        <taxon>Dikarya</taxon>
        <taxon>Ascomycota</taxon>
        <taxon>Pezizomycotina</taxon>
        <taxon>Eurotiomycetes</taxon>
        <taxon>Eurotiomycetidae</taxon>
        <taxon>Eurotiales</taxon>
        <taxon>Aspergillaceae</taxon>
        <taxon>Aspergillus</taxon>
        <taxon>Aspergillus subgen. Circumdati</taxon>
    </lineage>
</organism>
<protein>
    <recommendedName>
        <fullName evidence="1">Amine oxidase domain-containing protein</fullName>
    </recommendedName>
</protein>
<evidence type="ECO:0000313" key="3">
    <source>
        <dbReference type="Proteomes" id="UP000248423"/>
    </source>
</evidence>
<dbReference type="Gene3D" id="1.10.10.1620">
    <property type="match status" value="1"/>
</dbReference>
<dbReference type="AlphaFoldDB" id="A0A319E1P1"/>
<dbReference type="InterPro" id="IPR002937">
    <property type="entry name" value="Amino_oxidase"/>
</dbReference>
<gene>
    <name evidence="2" type="ORF">BO78DRAFT_471598</name>
</gene>
<feature type="domain" description="Amine oxidase" evidence="1">
    <location>
        <begin position="141"/>
        <end position="209"/>
    </location>
</feature>
<dbReference type="EMBL" id="KZ826374">
    <property type="protein sequence ID" value="PYI03976.1"/>
    <property type="molecule type" value="Genomic_DNA"/>
</dbReference>
<evidence type="ECO:0000259" key="1">
    <source>
        <dbReference type="Pfam" id="PF01593"/>
    </source>
</evidence>
<evidence type="ECO:0000313" key="2">
    <source>
        <dbReference type="EMBL" id="PYI03976.1"/>
    </source>
</evidence>
<proteinExistence type="predicted"/>
<dbReference type="VEuPathDB" id="FungiDB:BO78DRAFT_471598"/>
<accession>A0A319E1P1</accession>
<keyword evidence="3" id="KW-1185">Reference proteome</keyword>
<dbReference type="STRING" id="1448318.A0A319E1P1"/>
<reference evidence="2 3" key="1">
    <citation type="submission" date="2018-02" db="EMBL/GenBank/DDBJ databases">
        <title>The genomes of Aspergillus section Nigri reveals drivers in fungal speciation.</title>
        <authorList>
            <consortium name="DOE Joint Genome Institute"/>
            <person name="Vesth T.C."/>
            <person name="Nybo J."/>
            <person name="Theobald S."/>
            <person name="Brandl J."/>
            <person name="Frisvad J.C."/>
            <person name="Nielsen K.F."/>
            <person name="Lyhne E.K."/>
            <person name="Kogle M.E."/>
            <person name="Kuo A."/>
            <person name="Riley R."/>
            <person name="Clum A."/>
            <person name="Nolan M."/>
            <person name="Lipzen A."/>
            <person name="Salamov A."/>
            <person name="Henrissat B."/>
            <person name="Wiebenga A."/>
            <person name="De vries R.P."/>
            <person name="Grigoriev I.V."/>
            <person name="Mortensen U.H."/>
            <person name="Andersen M.R."/>
            <person name="Baker S.E."/>
        </authorList>
    </citation>
    <scope>NUCLEOTIDE SEQUENCE [LARGE SCALE GENOMIC DNA]</scope>
    <source>
        <strain evidence="2 3">CBS 121057</strain>
    </source>
</reference>
<dbReference type="OrthoDB" id="7777654at2759"/>
<sequence>MKIDDHMRVSALITFLRPPLASNRQPHRQLPPAIKPVHHAGKHRHVGRLLDGPQIHLRGLDDIRMLHQRPEPPPRRVARTGYRGCRSSGRGGGPIWFGGWTRGCLGGAGGQVVEDQLSQGLVGGCGHGDERMYQLIEANYVSHHAYDWHHDPHAAGAFAFFGPAQFRHFYPELIARAADGHLLLAGEACSVHHAWIAGSIESAYRAVYQLVCRLVLDRRVPAGFLRRLEESWGCLREAQPEVLQWQVYLASRGVEAGLSSSRV</sequence>